<evidence type="ECO:0000313" key="3">
    <source>
        <dbReference type="Proteomes" id="UP000763641"/>
    </source>
</evidence>
<evidence type="ECO:0008006" key="4">
    <source>
        <dbReference type="Google" id="ProtNLM"/>
    </source>
</evidence>
<organism evidence="2 3">
    <name type="scientific">Sphingomonas longa</name>
    <dbReference type="NCBI Taxonomy" id="2778730"/>
    <lineage>
        <taxon>Bacteria</taxon>
        <taxon>Pseudomonadati</taxon>
        <taxon>Pseudomonadota</taxon>
        <taxon>Alphaproteobacteria</taxon>
        <taxon>Sphingomonadales</taxon>
        <taxon>Sphingomonadaceae</taxon>
        <taxon>Sphingomonas</taxon>
    </lineage>
</organism>
<keyword evidence="3" id="KW-1185">Reference proteome</keyword>
<evidence type="ECO:0000256" key="1">
    <source>
        <dbReference type="SAM" id="SignalP"/>
    </source>
</evidence>
<comment type="caution">
    <text evidence="2">The sequence shown here is derived from an EMBL/GenBank/DDBJ whole genome shotgun (WGS) entry which is preliminary data.</text>
</comment>
<sequence>MIPFLFAAVAAAASPQPAAAAASPLALTTTMLAETRVPAADGSVTMKLAAPNHVGPGDRVVVQLAYRNRGTAPIAGLVLANPVPNGLAYRGPRGAGAAPEVSVDGRTFGPLSTLRVPAVAGGTRPATADDVTHVRWRLNSPVTAGTGGELAFQAIVR</sequence>
<keyword evidence="1" id="KW-0732">Signal</keyword>
<evidence type="ECO:0000313" key="2">
    <source>
        <dbReference type="EMBL" id="MBM6578172.1"/>
    </source>
</evidence>
<name>A0ABS2DB59_9SPHN</name>
<accession>A0ABS2DB59</accession>
<protein>
    <recommendedName>
        <fullName evidence="4">DUF11 domain-containing protein</fullName>
    </recommendedName>
</protein>
<proteinExistence type="predicted"/>
<feature type="chain" id="PRO_5046580832" description="DUF11 domain-containing protein" evidence="1">
    <location>
        <begin position="21"/>
        <end position="157"/>
    </location>
</feature>
<gene>
    <name evidence="2" type="ORF">ILT43_17455</name>
</gene>
<dbReference type="EMBL" id="JAFEMC010000006">
    <property type="protein sequence ID" value="MBM6578172.1"/>
    <property type="molecule type" value="Genomic_DNA"/>
</dbReference>
<reference evidence="2 3" key="1">
    <citation type="submission" date="2020-12" db="EMBL/GenBank/DDBJ databases">
        <title>Sphingomonas sp.</title>
        <authorList>
            <person name="Kim M.K."/>
        </authorList>
    </citation>
    <scope>NUCLEOTIDE SEQUENCE [LARGE SCALE GENOMIC DNA]</scope>
    <source>
        <strain evidence="2 3">BT552</strain>
    </source>
</reference>
<dbReference type="RefSeq" id="WP_204200265.1">
    <property type="nucleotide sequence ID" value="NZ_JAFEMC010000006.1"/>
</dbReference>
<dbReference type="Proteomes" id="UP000763641">
    <property type="component" value="Unassembled WGS sequence"/>
</dbReference>
<feature type="signal peptide" evidence="1">
    <location>
        <begin position="1"/>
        <end position="20"/>
    </location>
</feature>